<evidence type="ECO:0000313" key="3">
    <source>
        <dbReference type="Proteomes" id="UP001175000"/>
    </source>
</evidence>
<feature type="compositionally biased region" description="Polar residues" evidence="1">
    <location>
        <begin position="313"/>
        <end position="325"/>
    </location>
</feature>
<protein>
    <submittedName>
        <fullName evidence="2">Uncharacterized protein</fullName>
    </submittedName>
</protein>
<comment type="caution">
    <text evidence="2">The sequence shown here is derived from an EMBL/GenBank/DDBJ whole genome shotgun (WGS) entry which is preliminary data.</text>
</comment>
<evidence type="ECO:0000313" key="2">
    <source>
        <dbReference type="EMBL" id="KAK0623796.1"/>
    </source>
</evidence>
<proteinExistence type="predicted"/>
<reference evidence="2" key="1">
    <citation type="submission" date="2023-06" db="EMBL/GenBank/DDBJ databases">
        <title>Genome-scale phylogeny and comparative genomics of the fungal order Sordariales.</title>
        <authorList>
            <consortium name="Lawrence Berkeley National Laboratory"/>
            <person name="Hensen N."/>
            <person name="Bonometti L."/>
            <person name="Westerberg I."/>
            <person name="Brannstrom I.O."/>
            <person name="Guillou S."/>
            <person name="Cros-Aarteil S."/>
            <person name="Calhoun S."/>
            <person name="Haridas S."/>
            <person name="Kuo A."/>
            <person name="Mondo S."/>
            <person name="Pangilinan J."/>
            <person name="Riley R."/>
            <person name="Labutti K."/>
            <person name="Andreopoulos B."/>
            <person name="Lipzen A."/>
            <person name="Chen C."/>
            <person name="Yanf M."/>
            <person name="Daum C."/>
            <person name="Ng V."/>
            <person name="Clum A."/>
            <person name="Steindorff A."/>
            <person name="Ohm R."/>
            <person name="Martin F."/>
            <person name="Silar P."/>
            <person name="Natvig D."/>
            <person name="Lalanne C."/>
            <person name="Gautier V."/>
            <person name="Ament-Velasquez S.L."/>
            <person name="Kruys A."/>
            <person name="Hutchinson M.I."/>
            <person name="Powell A.J."/>
            <person name="Barry K."/>
            <person name="Miller A.N."/>
            <person name="Grigoriev I.V."/>
            <person name="Debuchy R."/>
            <person name="Gladieux P."/>
            <person name="Thoren M.H."/>
            <person name="Johannesson H."/>
        </authorList>
    </citation>
    <scope>NUCLEOTIDE SEQUENCE</scope>
    <source>
        <strain evidence="2">CBS 606.72</strain>
    </source>
</reference>
<name>A0AA40C3B1_9PEZI</name>
<feature type="region of interest" description="Disordered" evidence="1">
    <location>
        <begin position="241"/>
        <end position="268"/>
    </location>
</feature>
<evidence type="ECO:0000256" key="1">
    <source>
        <dbReference type="SAM" id="MobiDB-lite"/>
    </source>
</evidence>
<gene>
    <name evidence="2" type="ORF">B0T14DRAFT_553883</name>
</gene>
<feature type="compositionally biased region" description="Polar residues" evidence="1">
    <location>
        <begin position="425"/>
        <end position="435"/>
    </location>
</feature>
<feature type="compositionally biased region" description="Low complexity" evidence="1">
    <location>
        <begin position="355"/>
        <end position="368"/>
    </location>
</feature>
<keyword evidence="3" id="KW-1185">Reference proteome</keyword>
<dbReference type="Proteomes" id="UP001175000">
    <property type="component" value="Unassembled WGS sequence"/>
</dbReference>
<dbReference type="EMBL" id="JAULSU010000003">
    <property type="protein sequence ID" value="KAK0623796.1"/>
    <property type="molecule type" value="Genomic_DNA"/>
</dbReference>
<organism evidence="2 3">
    <name type="scientific">Immersiella caudata</name>
    <dbReference type="NCBI Taxonomy" id="314043"/>
    <lineage>
        <taxon>Eukaryota</taxon>
        <taxon>Fungi</taxon>
        <taxon>Dikarya</taxon>
        <taxon>Ascomycota</taxon>
        <taxon>Pezizomycotina</taxon>
        <taxon>Sordariomycetes</taxon>
        <taxon>Sordariomycetidae</taxon>
        <taxon>Sordariales</taxon>
        <taxon>Lasiosphaeriaceae</taxon>
        <taxon>Immersiella</taxon>
    </lineage>
</organism>
<feature type="region of interest" description="Disordered" evidence="1">
    <location>
        <begin position="282"/>
        <end position="435"/>
    </location>
</feature>
<dbReference type="AlphaFoldDB" id="A0AA40C3B1"/>
<sequence>MSSATPARDLRVEKLRKLLRERSIISKEDFLDFVNVYEHFYDAGFKVRPTLSKWFQENQEKILEWRPDILRARPGFFDDVPPNSKSTFREYPILVSLGLAGKRSTEEALDGHIVSPRRTDLGVMPSQGKLKELSDFGSAIPESAVSNRPSLSGQFQQKVWLDDIKEIHHHLKQLRTWLIESANQLTPLDPMKDLMETASRRVPDFADHIRTAQICFDDVKSKYNASTAELLRGRARVKRYSPAPLEQGARERTATAIPDAEEGSKSPSASILVVSDIVGGESIPGDTRVDAGQPLGSGHGSTAGNAVKGPQIGRQSNGPRDNNPVTPLREIPRRSAMPLNTPQSQVHSHKRKFPGDGSSSDSSSGSDDSGSDDESFPDVDQIVRRASKRDAKSTAKAKSVYSIGSDNDAPPSAKRPRVVLGQARRPQNINGGTEM</sequence>
<accession>A0AA40C3B1</accession>